<comment type="caution">
    <text evidence="3">The sequence shown here is derived from an EMBL/GenBank/DDBJ whole genome shotgun (WGS) entry which is preliminary data.</text>
</comment>
<dbReference type="EMBL" id="JBHRTK010000009">
    <property type="protein sequence ID" value="MFC3205950.1"/>
    <property type="molecule type" value="Genomic_DNA"/>
</dbReference>
<name>A0ABV7K6L2_9HYPH</name>
<protein>
    <submittedName>
        <fullName evidence="3">Acyltransferase family protein</fullName>
    </submittedName>
</protein>
<feature type="transmembrane region" description="Helical" evidence="1">
    <location>
        <begin position="184"/>
        <end position="201"/>
    </location>
</feature>
<feature type="transmembrane region" description="Helical" evidence="1">
    <location>
        <begin position="41"/>
        <end position="62"/>
    </location>
</feature>
<keyword evidence="1" id="KW-0472">Membrane</keyword>
<keyword evidence="3" id="KW-0808">Transferase</keyword>
<dbReference type="InterPro" id="IPR002656">
    <property type="entry name" value="Acyl_transf_3_dom"/>
</dbReference>
<dbReference type="PANTHER" id="PTHR37312">
    <property type="entry name" value="MEMBRANE-BOUND ACYLTRANSFERASE YKRP-RELATED"/>
    <property type="match status" value="1"/>
</dbReference>
<dbReference type="Pfam" id="PF01757">
    <property type="entry name" value="Acyl_transf_3"/>
    <property type="match status" value="1"/>
</dbReference>
<gene>
    <name evidence="3" type="ORF">ACFOHJ_06985</name>
</gene>
<evidence type="ECO:0000256" key="1">
    <source>
        <dbReference type="SAM" id="Phobius"/>
    </source>
</evidence>
<evidence type="ECO:0000313" key="3">
    <source>
        <dbReference type="EMBL" id="MFC3205950.1"/>
    </source>
</evidence>
<keyword evidence="4" id="KW-1185">Reference proteome</keyword>
<feature type="transmembrane region" description="Helical" evidence="1">
    <location>
        <begin position="12"/>
        <end position="29"/>
    </location>
</feature>
<evidence type="ECO:0000259" key="2">
    <source>
        <dbReference type="Pfam" id="PF01757"/>
    </source>
</evidence>
<proteinExistence type="predicted"/>
<feature type="domain" description="Acyltransferase 3" evidence="2">
    <location>
        <begin position="12"/>
        <end position="302"/>
    </location>
</feature>
<feature type="transmembrane region" description="Helical" evidence="1">
    <location>
        <begin position="288"/>
        <end position="307"/>
    </location>
</feature>
<dbReference type="RefSeq" id="WP_378219770.1">
    <property type="nucleotide sequence ID" value="NZ_JBHRTK010000009.1"/>
</dbReference>
<feature type="transmembrane region" description="Helical" evidence="1">
    <location>
        <begin position="130"/>
        <end position="152"/>
    </location>
</feature>
<keyword evidence="3" id="KW-0012">Acyltransferase</keyword>
<dbReference type="PANTHER" id="PTHR37312:SF1">
    <property type="entry name" value="MEMBRANE-BOUND ACYLTRANSFERASE YKRP-RELATED"/>
    <property type="match status" value="1"/>
</dbReference>
<keyword evidence="1" id="KW-0812">Transmembrane</keyword>
<evidence type="ECO:0000313" key="4">
    <source>
        <dbReference type="Proteomes" id="UP001595583"/>
    </source>
</evidence>
<feature type="transmembrane region" description="Helical" evidence="1">
    <location>
        <begin position="230"/>
        <end position="250"/>
    </location>
</feature>
<feature type="transmembrane region" description="Helical" evidence="1">
    <location>
        <begin position="158"/>
        <end position="177"/>
    </location>
</feature>
<feature type="transmembrane region" description="Helical" evidence="1">
    <location>
        <begin position="74"/>
        <end position="92"/>
    </location>
</feature>
<dbReference type="Proteomes" id="UP001595583">
    <property type="component" value="Unassembled WGS sequence"/>
</dbReference>
<feature type="transmembrane region" description="Helical" evidence="1">
    <location>
        <begin position="104"/>
        <end position="123"/>
    </location>
</feature>
<dbReference type="GO" id="GO:0016746">
    <property type="term" value="F:acyltransferase activity"/>
    <property type="evidence" value="ECO:0007669"/>
    <property type="project" value="UniProtKB-KW"/>
</dbReference>
<feature type="transmembrane region" description="Helical" evidence="1">
    <location>
        <begin position="262"/>
        <end position="282"/>
    </location>
</feature>
<accession>A0ABV7K6L2</accession>
<dbReference type="InterPro" id="IPR052734">
    <property type="entry name" value="Nod_factor_acetyltransferase"/>
</dbReference>
<keyword evidence="1" id="KW-1133">Transmembrane helix</keyword>
<organism evidence="3 4">
    <name type="scientific">Aquamicrobium soli</name>
    <dbReference type="NCBI Taxonomy" id="1811518"/>
    <lineage>
        <taxon>Bacteria</taxon>
        <taxon>Pseudomonadati</taxon>
        <taxon>Pseudomonadota</taxon>
        <taxon>Alphaproteobacteria</taxon>
        <taxon>Hyphomicrobiales</taxon>
        <taxon>Phyllobacteriaceae</taxon>
        <taxon>Aquamicrobium</taxon>
    </lineage>
</organism>
<sequence length="335" mass="36215">MNTARSGRFGHIDALKGAGILLVVFGHLIEKPSAQSVLLQTLYIDIYSFHMPLFVFLSGIFARATLNSGDYRKIVWTLFFPLVAFQVLYLGAARLTDWYSYSPFTPYWLLWFIASLIGWRLLLPLFASPAGLAVAVLGAVFVGYDGAVGYALSAARTIYFLPFFVLGHLYGLQLVKLAQRHRPVFAGLFVAVMFVVTLWWANGLDGSALTGSRDYGAASPSLTYPGLGRLLVLSLSLGGVLGFCALIPSRSPGLAWLGERSLSIYLLHGLAVMTLVGGGAAGLIPQPLLLPVLAGATVLMAAAAALFDGALRRLFRPPDGDGDLVDFIVDWRRSR</sequence>
<reference evidence="4" key="1">
    <citation type="journal article" date="2019" name="Int. J. Syst. Evol. Microbiol.">
        <title>The Global Catalogue of Microorganisms (GCM) 10K type strain sequencing project: providing services to taxonomists for standard genome sequencing and annotation.</title>
        <authorList>
            <consortium name="The Broad Institute Genomics Platform"/>
            <consortium name="The Broad Institute Genome Sequencing Center for Infectious Disease"/>
            <person name="Wu L."/>
            <person name="Ma J."/>
        </authorList>
    </citation>
    <scope>NUCLEOTIDE SEQUENCE [LARGE SCALE GENOMIC DNA]</scope>
    <source>
        <strain evidence="4">KCTC 52165</strain>
    </source>
</reference>